<evidence type="ECO:0000313" key="1">
    <source>
        <dbReference type="EMBL" id="MDN5213927.1"/>
    </source>
</evidence>
<proteinExistence type="predicted"/>
<gene>
    <name evidence="1" type="ORF">QQ020_17765</name>
</gene>
<accession>A0ABT8L840</accession>
<dbReference type="EMBL" id="JAUJEB010000004">
    <property type="protein sequence ID" value="MDN5213927.1"/>
    <property type="molecule type" value="Genomic_DNA"/>
</dbReference>
<organism evidence="1 2">
    <name type="scientific">Agaribacillus aureus</name>
    <dbReference type="NCBI Taxonomy" id="3051825"/>
    <lineage>
        <taxon>Bacteria</taxon>
        <taxon>Pseudomonadati</taxon>
        <taxon>Bacteroidota</taxon>
        <taxon>Cytophagia</taxon>
        <taxon>Cytophagales</taxon>
        <taxon>Splendidivirgaceae</taxon>
        <taxon>Agaribacillus</taxon>
    </lineage>
</organism>
<reference evidence="1" key="1">
    <citation type="submission" date="2023-06" db="EMBL/GenBank/DDBJ databases">
        <title>Genomic of Agaribacillus aureum.</title>
        <authorList>
            <person name="Wang G."/>
        </authorList>
    </citation>
    <scope>NUCLEOTIDE SEQUENCE</scope>
    <source>
        <strain evidence="1">BMA12</strain>
    </source>
</reference>
<evidence type="ECO:0008006" key="3">
    <source>
        <dbReference type="Google" id="ProtNLM"/>
    </source>
</evidence>
<protein>
    <recommendedName>
        <fullName evidence="3">Lipoprotein</fullName>
    </recommendedName>
</protein>
<dbReference type="RefSeq" id="WP_346759266.1">
    <property type="nucleotide sequence ID" value="NZ_JAUJEB010000004.1"/>
</dbReference>
<dbReference type="PROSITE" id="PS51257">
    <property type="entry name" value="PROKAR_LIPOPROTEIN"/>
    <property type="match status" value="1"/>
</dbReference>
<evidence type="ECO:0000313" key="2">
    <source>
        <dbReference type="Proteomes" id="UP001172083"/>
    </source>
</evidence>
<dbReference type="Proteomes" id="UP001172083">
    <property type="component" value="Unassembled WGS sequence"/>
</dbReference>
<keyword evidence="2" id="KW-1185">Reference proteome</keyword>
<sequence length="249" mass="29366">MRTFLIIFQILLLFTACRKKLPIFQHVACKPPAQKVNNNLHRVFKPCRQYIFHAVYSDDKNKLISDEYIWLMATGAGWQYQPESQDEVVIQYDFDTTRIDWVNQFSLNAKLSTKNWVRQEVTGVIENGQKTWMHPFRSNQYVFTEVAAFPMVKFPMKTGETWEGNLNIHQGWGKWSDTTIKNKYEVIGYETVETEFKVLNAWHVRGKTLAEFGHSTHDFWYNKDFGFIKMLVKNYENQTLAIELSAVKE</sequence>
<comment type="caution">
    <text evidence="1">The sequence shown here is derived from an EMBL/GenBank/DDBJ whole genome shotgun (WGS) entry which is preliminary data.</text>
</comment>
<name>A0ABT8L840_9BACT</name>